<dbReference type="HOGENOM" id="CLU_083007_1_0_4"/>
<reference evidence="1 2" key="1">
    <citation type="submission" date="2007-04" db="EMBL/GenBank/DDBJ databases">
        <title>Complete genome sequence of Burkholderia multivorans ATCC 17616.</title>
        <authorList>
            <person name="Ohtsubo Y."/>
            <person name="Yamashita A."/>
            <person name="Kurokawa K."/>
            <person name="Takami H."/>
            <person name="Yuhara S."/>
            <person name="Nishiyama E."/>
            <person name="Endo R."/>
            <person name="Miyazaki R."/>
            <person name="Ono A."/>
            <person name="Yano K."/>
            <person name="Ito M."/>
            <person name="Sota M."/>
            <person name="Yuji N."/>
            <person name="Hattori M."/>
            <person name="Tsuda M."/>
        </authorList>
    </citation>
    <scope>NUCLEOTIDE SEQUENCE [LARGE SCALE GENOMIC DNA]</scope>
    <source>
        <strain evidence="2">ATCC 17616 / 249</strain>
    </source>
</reference>
<dbReference type="STRING" id="395019.BMULJ_05374"/>
<dbReference type="KEGG" id="bmj:BMULJ_05374"/>
<dbReference type="EMBL" id="AP009387">
    <property type="protein sequence ID" value="BAG47211.1"/>
    <property type="molecule type" value="Genomic_DNA"/>
</dbReference>
<sequence>MVSPDDTARQDVTREEIHHRQIDMRGYRRSDGLFEVTACLTDRKPVDFTPPGDARMIAAHAPIHDLGVTLVFDGDMIVRAVSTFIKSHPYAQCPGGGDSLQALVGLRIGAGWNSEVRKRLPSCDTCTHLKEILTPLATAAYQTMVGFRPSSLNEYNGDGKPVKIDSCYAYGASRDLVKRLWPEHHRPEAAKTGD</sequence>
<protein>
    <recommendedName>
        <fullName evidence="3">DUF2889 domain-containing protein</fullName>
    </recommendedName>
</protein>
<accession>A0A0H3KQ65</accession>
<evidence type="ECO:0000313" key="2">
    <source>
        <dbReference type="Proteomes" id="UP000008815"/>
    </source>
</evidence>
<dbReference type="AlphaFoldDB" id="A0A0H3KQ65"/>
<proteinExistence type="predicted"/>
<dbReference type="Proteomes" id="UP000008815">
    <property type="component" value="Chromosome 3"/>
</dbReference>
<gene>
    <name evidence="1" type="ordered locus">BMULJ_05374</name>
</gene>
<organism evidence="1 2">
    <name type="scientific">Burkholderia multivorans (strain ATCC 17616 / 249)</name>
    <dbReference type="NCBI Taxonomy" id="395019"/>
    <lineage>
        <taxon>Bacteria</taxon>
        <taxon>Pseudomonadati</taxon>
        <taxon>Pseudomonadota</taxon>
        <taxon>Betaproteobacteria</taxon>
        <taxon>Burkholderiales</taxon>
        <taxon>Burkholderiaceae</taxon>
        <taxon>Burkholderia</taxon>
        <taxon>Burkholderia cepacia complex</taxon>
    </lineage>
</organism>
<dbReference type="InterPro" id="IPR021312">
    <property type="entry name" value="DUF2889"/>
</dbReference>
<name>A0A0H3KQ65_BURM1</name>
<dbReference type="Pfam" id="PF11136">
    <property type="entry name" value="DUF2889"/>
    <property type="match status" value="1"/>
</dbReference>
<keyword evidence="2" id="KW-1185">Reference proteome</keyword>
<dbReference type="eggNOG" id="ENOG5030717">
    <property type="taxonomic scope" value="Bacteria"/>
</dbReference>
<evidence type="ECO:0008006" key="3">
    <source>
        <dbReference type="Google" id="ProtNLM"/>
    </source>
</evidence>
<dbReference type="RefSeq" id="WP_012218456.1">
    <property type="nucleotide sequence ID" value="NC_010087.1"/>
</dbReference>
<dbReference type="GeneID" id="93168120"/>
<evidence type="ECO:0000313" key="1">
    <source>
        <dbReference type="EMBL" id="BAG47211.1"/>
    </source>
</evidence>
<dbReference type="KEGG" id="bmu:Bmul_6156"/>